<dbReference type="PANTHER" id="PTHR47219">
    <property type="entry name" value="RAB GTPASE-ACTIVATING PROTEIN 1-LIKE"/>
    <property type="match status" value="1"/>
</dbReference>
<dbReference type="InParanoid" id="A0A507ASJ9"/>
<dbReference type="InterPro" id="IPR000195">
    <property type="entry name" value="Rab-GAP-TBC_dom"/>
</dbReference>
<feature type="compositionally biased region" description="Low complexity" evidence="1">
    <location>
        <begin position="518"/>
        <end position="533"/>
    </location>
</feature>
<proteinExistence type="predicted"/>
<feature type="compositionally biased region" description="Low complexity" evidence="1">
    <location>
        <begin position="69"/>
        <end position="78"/>
    </location>
</feature>
<feature type="compositionally biased region" description="Low complexity" evidence="1">
    <location>
        <begin position="139"/>
        <end position="161"/>
    </location>
</feature>
<feature type="region of interest" description="Disordered" evidence="1">
    <location>
        <begin position="302"/>
        <end position="538"/>
    </location>
</feature>
<dbReference type="SUPFAM" id="SSF47923">
    <property type="entry name" value="Ypt/Rab-GAP domain of gyp1p"/>
    <property type="match status" value="2"/>
</dbReference>
<comment type="caution">
    <text evidence="3">The sequence shown here is derived from an EMBL/GenBank/DDBJ whole genome shotgun (WGS) entry which is preliminary data.</text>
</comment>
<dbReference type="RefSeq" id="XP_030989590.1">
    <property type="nucleotide sequence ID" value="XM_031133074.1"/>
</dbReference>
<keyword evidence="4" id="KW-1185">Reference proteome</keyword>
<dbReference type="STRING" id="1093900.A0A507ASJ9"/>
<dbReference type="Proteomes" id="UP000319257">
    <property type="component" value="Unassembled WGS sequence"/>
</dbReference>
<dbReference type="GO" id="GO:0005096">
    <property type="term" value="F:GTPase activator activity"/>
    <property type="evidence" value="ECO:0007669"/>
    <property type="project" value="TreeGrafter"/>
</dbReference>
<evidence type="ECO:0000313" key="3">
    <source>
        <dbReference type="EMBL" id="TPX07879.1"/>
    </source>
</evidence>
<evidence type="ECO:0000313" key="4">
    <source>
        <dbReference type="Proteomes" id="UP000319257"/>
    </source>
</evidence>
<dbReference type="SMART" id="SM00164">
    <property type="entry name" value="TBC"/>
    <property type="match status" value="1"/>
</dbReference>
<dbReference type="InterPro" id="IPR035969">
    <property type="entry name" value="Rab-GAP_TBC_sf"/>
</dbReference>
<evidence type="ECO:0000256" key="1">
    <source>
        <dbReference type="SAM" id="MobiDB-lite"/>
    </source>
</evidence>
<dbReference type="PANTHER" id="PTHR47219:SF9">
    <property type="entry name" value="GTPASE ACTIVATING PROTEIN AND CENTROSOME-ASSOCIATED, ISOFORM B"/>
    <property type="match status" value="1"/>
</dbReference>
<dbReference type="GeneID" id="41977901"/>
<feature type="region of interest" description="Disordered" evidence="1">
    <location>
        <begin position="45"/>
        <end position="268"/>
    </location>
</feature>
<dbReference type="Pfam" id="PF00566">
    <property type="entry name" value="RabGAP-TBC"/>
    <property type="match status" value="1"/>
</dbReference>
<dbReference type="OrthoDB" id="294251at2759"/>
<feature type="compositionally biased region" description="Basic residues" evidence="1">
    <location>
        <begin position="204"/>
        <end position="217"/>
    </location>
</feature>
<feature type="domain" description="Rab-GAP TBC" evidence="2">
    <location>
        <begin position="619"/>
        <end position="812"/>
    </location>
</feature>
<dbReference type="FunFam" id="1.10.472.80:FF:000055">
    <property type="entry name" value="TBC domain-containing protein C1778.09"/>
    <property type="match status" value="1"/>
</dbReference>
<dbReference type="EMBL" id="SKBQ01000084">
    <property type="protein sequence ID" value="TPX07879.1"/>
    <property type="molecule type" value="Genomic_DNA"/>
</dbReference>
<sequence length="910" mass="100663">MAPQRFASVKLKNRPTVRVAAAFRDDASLVALRYEQTVQAEPPIHIIPIPPRNPARASRPPSGFSPTNSVASPIVVVPPSAPPREQHPALRIRSDVYTVDEENKRDSGLASTPSTVTTREESLEDLSFDKASGSDQDRSSYTSDRSSFTTTTTSTSQPQSQALSRAQSPEAGEITLESVWEDPRPAPPHPVAARDANANPAKSSSRRSGKTNRLRKKSMAEKGTATPAPPTVAANATSGNPQVPGASTPSPASTPVDKDFTPINTSIPTDKLLEDDFLTKLSFSKRGSVMFGGKRAFLAPSLMDRSSERAPGATAATRQNSAAATGDATNDPKDLPKALSIPNIRVLSVEVERESQKVRSLYESGEALNWEDGGQSSSLGERLEPTAELPSQGDEKVASPSSQDDNATLLRPSSTHRSSSPQRDRSPEKAFERAGGIEDWQDVNDGDVDRYGFISPKRPVSRATTSDTRSERLAPRRRNVLVKRPDSAVYSSSPLAVPRGPSRKVSARSLHTQNSEFSTASRRSARSSLRTATNLLPHNKDRKVLDEAGDMLTLTPGLSDIAEDEQGDKISEALKRKEWERSEKWRKMAKVVKKGEDGEGMDFEFDVKNQKLIDRTWKGIPDRWRAAAWYSFLATSAKRQGAKTTDQDIIAAFKHLQEISSPDDVQIDLDVPRTINRHIMFRRRYRGGQRLLFRVLHAISLYYPDIGYVQGMASLAATLLCYYDEERCFVMLVRMWDLRGLENLYQPGFDGLMTALKDLEKHWLGNRDVARKLNELCIDPTAYGTRWYLTLFNLSVPFPAQLRIWDVFMLLGDAPLPDKADAKAKAKAEAKAKDKDKDKEQPQEAAALFSLDILHAASSALIQALREVLLDSDFENAMKALTSWVPIKDEDLLMKVIRTEWKQHKGKKKG</sequence>
<gene>
    <name evidence="3" type="ORF">E0L32_010454</name>
</gene>
<feature type="compositionally biased region" description="Polar residues" evidence="1">
    <location>
        <begin position="399"/>
        <end position="421"/>
    </location>
</feature>
<evidence type="ECO:0000259" key="2">
    <source>
        <dbReference type="PROSITE" id="PS50086"/>
    </source>
</evidence>
<dbReference type="PROSITE" id="PS50086">
    <property type="entry name" value="TBC_RABGAP"/>
    <property type="match status" value="1"/>
</dbReference>
<accession>A0A507ASJ9</accession>
<dbReference type="FunFam" id="1.10.8.270:FF:000023">
    <property type="entry name" value="TBC domain-containing protein C1778.09"/>
    <property type="match status" value="1"/>
</dbReference>
<protein>
    <recommendedName>
        <fullName evidence="2">Rab-GAP TBC domain-containing protein</fullName>
    </recommendedName>
</protein>
<reference evidence="3 4" key="1">
    <citation type="submission" date="2019-06" db="EMBL/GenBank/DDBJ databases">
        <title>Draft genome sequence of the filamentous fungus Phialemoniopsis curvata isolated from diesel fuel.</title>
        <authorList>
            <person name="Varaljay V.A."/>
            <person name="Lyon W.J."/>
            <person name="Crouch A.L."/>
            <person name="Drake C.E."/>
            <person name="Hollomon J.M."/>
            <person name="Nadeau L.J."/>
            <person name="Nunn H.S."/>
            <person name="Stevenson B.S."/>
            <person name="Bojanowski C.L."/>
            <person name="Crookes-Goodson W.J."/>
        </authorList>
    </citation>
    <scope>NUCLEOTIDE SEQUENCE [LARGE SCALE GENOMIC DNA]</scope>
    <source>
        <strain evidence="3 4">D216</strain>
    </source>
</reference>
<feature type="compositionally biased region" description="Low complexity" evidence="1">
    <location>
        <begin position="313"/>
        <end position="325"/>
    </location>
</feature>
<dbReference type="GO" id="GO:0031267">
    <property type="term" value="F:small GTPase binding"/>
    <property type="evidence" value="ECO:0007669"/>
    <property type="project" value="TreeGrafter"/>
</dbReference>
<dbReference type="InterPro" id="IPR050302">
    <property type="entry name" value="Rab_GAP_TBC_domain"/>
</dbReference>
<dbReference type="Gene3D" id="1.10.8.270">
    <property type="entry name" value="putative rabgap domain of human tbc1 domain family member 14 like domains"/>
    <property type="match status" value="1"/>
</dbReference>
<feature type="compositionally biased region" description="Basic and acidic residues" evidence="1">
    <location>
        <begin position="422"/>
        <end position="436"/>
    </location>
</feature>
<feature type="compositionally biased region" description="Basic and acidic residues" evidence="1">
    <location>
        <begin position="84"/>
        <end position="94"/>
    </location>
</feature>
<name>A0A507ASJ9_9PEZI</name>
<feature type="compositionally biased region" description="Low complexity" evidence="1">
    <location>
        <begin position="246"/>
        <end position="255"/>
    </location>
</feature>
<dbReference type="AlphaFoldDB" id="A0A507ASJ9"/>
<organism evidence="3 4">
    <name type="scientific">Thyridium curvatum</name>
    <dbReference type="NCBI Taxonomy" id="1093900"/>
    <lineage>
        <taxon>Eukaryota</taxon>
        <taxon>Fungi</taxon>
        <taxon>Dikarya</taxon>
        <taxon>Ascomycota</taxon>
        <taxon>Pezizomycotina</taxon>
        <taxon>Sordariomycetes</taxon>
        <taxon>Sordariomycetidae</taxon>
        <taxon>Thyridiales</taxon>
        <taxon>Thyridiaceae</taxon>
        <taxon>Thyridium</taxon>
    </lineage>
</organism>
<dbReference type="Gene3D" id="1.10.472.80">
    <property type="entry name" value="Ypt/Rab-GAP domain of gyp1p, domain 3"/>
    <property type="match status" value="1"/>
</dbReference>